<dbReference type="InterPro" id="IPR050832">
    <property type="entry name" value="Bact_Acetyltransf"/>
</dbReference>
<reference evidence="4 5" key="1">
    <citation type="submission" date="2019-06" db="EMBL/GenBank/DDBJ databases">
        <title>Sequencing the genomes of 1000 actinobacteria strains.</title>
        <authorList>
            <person name="Klenk H.-P."/>
        </authorList>
    </citation>
    <scope>NUCLEOTIDE SEQUENCE [LARGE SCALE GENOMIC DNA]</scope>
    <source>
        <strain evidence="4 5">DSM 43866</strain>
    </source>
</reference>
<comment type="caution">
    <text evidence="4">The sequence shown here is derived from an EMBL/GenBank/DDBJ whole genome shotgun (WGS) entry which is preliminary data.</text>
</comment>
<dbReference type="PANTHER" id="PTHR43877">
    <property type="entry name" value="AMINOALKYLPHOSPHONATE N-ACETYLTRANSFERASE-RELATED-RELATED"/>
    <property type="match status" value="1"/>
</dbReference>
<feature type="domain" description="N-acetyltransferase" evidence="3">
    <location>
        <begin position="3"/>
        <end position="167"/>
    </location>
</feature>
<dbReference type="CDD" id="cd04301">
    <property type="entry name" value="NAT_SF"/>
    <property type="match status" value="1"/>
</dbReference>
<gene>
    <name evidence="4" type="ORF">FHX34_10420</name>
</gene>
<keyword evidence="1" id="KW-0808">Transferase</keyword>
<dbReference type="AlphaFoldDB" id="A0A561VQ40"/>
<dbReference type="EMBL" id="VIWY01000004">
    <property type="protein sequence ID" value="TWG13733.1"/>
    <property type="molecule type" value="Genomic_DNA"/>
</dbReference>
<sequence length="167" mass="18263">MTVLLRPAAATDQAGVGVLHHRSRADAYAHLVPAGTFPEHGHEPLAEWWAERFRWERDTHRMTVAEVGGELAGFTYTGPSETPGAAELYAIHVAPERVGTGVGRRLMMHALAELPAFGGDRAVLWVLSGNRVARRFYEHGGWAADGGTRVAPINDTPLPQLRYTHPL</sequence>
<keyword evidence="5" id="KW-1185">Reference proteome</keyword>
<evidence type="ECO:0000313" key="4">
    <source>
        <dbReference type="EMBL" id="TWG13733.1"/>
    </source>
</evidence>
<dbReference type="Proteomes" id="UP000320239">
    <property type="component" value="Unassembled WGS sequence"/>
</dbReference>
<dbReference type="Pfam" id="PF00583">
    <property type="entry name" value="Acetyltransf_1"/>
    <property type="match status" value="1"/>
</dbReference>
<dbReference type="GO" id="GO:0016747">
    <property type="term" value="F:acyltransferase activity, transferring groups other than amino-acyl groups"/>
    <property type="evidence" value="ECO:0007669"/>
    <property type="project" value="InterPro"/>
</dbReference>
<dbReference type="PROSITE" id="PS51186">
    <property type="entry name" value="GNAT"/>
    <property type="match status" value="1"/>
</dbReference>
<dbReference type="InterPro" id="IPR000182">
    <property type="entry name" value="GNAT_dom"/>
</dbReference>
<dbReference type="OrthoDB" id="5243635at2"/>
<keyword evidence="2" id="KW-0012">Acyltransferase</keyword>
<evidence type="ECO:0000259" key="3">
    <source>
        <dbReference type="PROSITE" id="PS51186"/>
    </source>
</evidence>
<dbReference type="GO" id="GO:0005840">
    <property type="term" value="C:ribosome"/>
    <property type="evidence" value="ECO:0007669"/>
    <property type="project" value="UniProtKB-KW"/>
</dbReference>
<keyword evidence="4" id="KW-0687">Ribonucleoprotein</keyword>
<evidence type="ECO:0000256" key="2">
    <source>
        <dbReference type="ARBA" id="ARBA00023315"/>
    </source>
</evidence>
<organism evidence="4 5">
    <name type="scientific">Actinoplanes teichomyceticus</name>
    <dbReference type="NCBI Taxonomy" id="1867"/>
    <lineage>
        <taxon>Bacteria</taxon>
        <taxon>Bacillati</taxon>
        <taxon>Actinomycetota</taxon>
        <taxon>Actinomycetes</taxon>
        <taxon>Micromonosporales</taxon>
        <taxon>Micromonosporaceae</taxon>
        <taxon>Actinoplanes</taxon>
    </lineage>
</organism>
<protein>
    <submittedName>
        <fullName evidence="4">Ribosomal protein S18 acetylase RimI-like enzyme</fullName>
    </submittedName>
</protein>
<name>A0A561VQ40_ACTTI</name>
<accession>A0A561VQ40</accession>
<evidence type="ECO:0000256" key="1">
    <source>
        <dbReference type="ARBA" id="ARBA00022679"/>
    </source>
</evidence>
<evidence type="ECO:0000313" key="5">
    <source>
        <dbReference type="Proteomes" id="UP000320239"/>
    </source>
</evidence>
<dbReference type="Gene3D" id="3.40.630.30">
    <property type="match status" value="1"/>
</dbReference>
<proteinExistence type="predicted"/>
<keyword evidence="4" id="KW-0689">Ribosomal protein</keyword>
<dbReference type="InterPro" id="IPR016181">
    <property type="entry name" value="Acyl_CoA_acyltransferase"/>
</dbReference>
<dbReference type="RefSeq" id="WP_122976375.1">
    <property type="nucleotide sequence ID" value="NZ_BOMX01000062.1"/>
</dbReference>
<dbReference type="SUPFAM" id="SSF55729">
    <property type="entry name" value="Acyl-CoA N-acyltransferases (Nat)"/>
    <property type="match status" value="1"/>
</dbReference>